<dbReference type="InterPro" id="IPR001471">
    <property type="entry name" value="AP2/ERF_dom"/>
</dbReference>
<evidence type="ECO:0000256" key="1">
    <source>
        <dbReference type="ARBA" id="ARBA00023015"/>
    </source>
</evidence>
<dbReference type="InterPro" id="IPR036955">
    <property type="entry name" value="AP2/ERF_dom_sf"/>
</dbReference>
<keyword evidence="2" id="KW-0238">DNA-binding</keyword>
<dbReference type="OrthoDB" id="481858at2"/>
<dbReference type="AlphaFoldDB" id="A0A2M9ZZD2"/>
<evidence type="ECO:0000256" key="3">
    <source>
        <dbReference type="ARBA" id="ARBA00023163"/>
    </source>
</evidence>
<keyword evidence="1" id="KW-0805">Transcription regulation</keyword>
<dbReference type="EMBL" id="NPEA01000004">
    <property type="protein sequence ID" value="PJZ77407.1"/>
    <property type="molecule type" value="Genomic_DNA"/>
</dbReference>
<gene>
    <name evidence="5" type="ORF">CH365_07405</name>
</gene>
<dbReference type="GO" id="GO:0003677">
    <property type="term" value="F:DNA binding"/>
    <property type="evidence" value="ECO:0007669"/>
    <property type="project" value="UniProtKB-KW"/>
</dbReference>
<evidence type="ECO:0000313" key="5">
    <source>
        <dbReference type="EMBL" id="PJZ77407.1"/>
    </source>
</evidence>
<evidence type="ECO:0000313" key="6">
    <source>
        <dbReference type="Proteomes" id="UP000231843"/>
    </source>
</evidence>
<dbReference type="Gene3D" id="3.30.730.10">
    <property type="entry name" value="AP2/ERF domain"/>
    <property type="match status" value="1"/>
</dbReference>
<dbReference type="InterPro" id="IPR016177">
    <property type="entry name" value="DNA-bd_dom_sf"/>
</dbReference>
<dbReference type="Gene3D" id="3.90.75.20">
    <property type="match status" value="1"/>
</dbReference>
<dbReference type="RefSeq" id="WP_100767960.1">
    <property type="nucleotide sequence ID" value="NZ_NPEA01000004.1"/>
</dbReference>
<comment type="caution">
    <text evidence="5">The sequence shown here is derived from an EMBL/GenBank/DDBJ whole genome shotgun (WGS) entry which is preliminary data.</text>
</comment>
<dbReference type="SMART" id="SM00380">
    <property type="entry name" value="AP2"/>
    <property type="match status" value="1"/>
</dbReference>
<sequence length="262" mass="30392">MRKIHTTNGKPAIVDDEDYLSLKSRNWYVKQNGNTKLICGTTLKKGKSRMVLLHREILGLSDVKKVVVHKNGNPFDNRKRNLMVIDRGKQTYSRKKNSNGKSYKGTTYNKKNNTYVATISKDGVKYNLGSFATAEESAMVYDKAALELFGGLAKTNKALGLIKYNKLPNIEIIFAHSRKPRYRIDRIDRVRTEFLRKTLKKLYETYNYSQLEKLFDYDQNELSKFVRKNTNFRPSNLEYLYSKLKGLEIRKILKVAGIFQVP</sequence>
<name>A0A2M9ZZD2_9LEPT</name>
<dbReference type="Proteomes" id="UP000231843">
    <property type="component" value="Unassembled WGS sequence"/>
</dbReference>
<feature type="domain" description="AP2/ERF" evidence="4">
    <location>
        <begin position="102"/>
        <end position="158"/>
    </location>
</feature>
<evidence type="ECO:0000259" key="4">
    <source>
        <dbReference type="PROSITE" id="PS51032"/>
    </source>
</evidence>
<dbReference type="PROSITE" id="PS51032">
    <property type="entry name" value="AP2_ERF"/>
    <property type="match status" value="1"/>
</dbReference>
<organism evidence="5 6">
    <name type="scientific">Leptospira neocaledonica</name>
    <dbReference type="NCBI Taxonomy" id="2023192"/>
    <lineage>
        <taxon>Bacteria</taxon>
        <taxon>Pseudomonadati</taxon>
        <taxon>Spirochaetota</taxon>
        <taxon>Spirochaetia</taxon>
        <taxon>Leptospirales</taxon>
        <taxon>Leptospiraceae</taxon>
        <taxon>Leptospira</taxon>
    </lineage>
</organism>
<dbReference type="SUPFAM" id="SSF54060">
    <property type="entry name" value="His-Me finger endonucleases"/>
    <property type="match status" value="1"/>
</dbReference>
<keyword evidence="3" id="KW-0804">Transcription</keyword>
<keyword evidence="6" id="KW-1185">Reference proteome</keyword>
<accession>A0A2M9ZZD2</accession>
<dbReference type="GO" id="GO:0003700">
    <property type="term" value="F:DNA-binding transcription factor activity"/>
    <property type="evidence" value="ECO:0007669"/>
    <property type="project" value="InterPro"/>
</dbReference>
<evidence type="ECO:0000256" key="2">
    <source>
        <dbReference type="ARBA" id="ARBA00023125"/>
    </source>
</evidence>
<protein>
    <recommendedName>
        <fullName evidence="4">AP2/ERF domain-containing protein</fullName>
    </recommendedName>
</protein>
<dbReference type="SUPFAM" id="SSF54171">
    <property type="entry name" value="DNA-binding domain"/>
    <property type="match status" value="1"/>
</dbReference>
<reference evidence="5 6" key="1">
    <citation type="submission" date="2017-07" db="EMBL/GenBank/DDBJ databases">
        <title>Leptospira spp. isolated from tropical soils.</title>
        <authorList>
            <person name="Thibeaux R."/>
            <person name="Iraola G."/>
            <person name="Ferres I."/>
            <person name="Bierque E."/>
            <person name="Girault D."/>
            <person name="Soupe-Gilbert M.-E."/>
            <person name="Picardeau M."/>
            <person name="Goarant C."/>
        </authorList>
    </citation>
    <scope>NUCLEOTIDE SEQUENCE [LARGE SCALE GENOMIC DNA]</scope>
    <source>
        <strain evidence="5 6">ES4-C-A1</strain>
    </source>
</reference>
<dbReference type="InterPro" id="IPR044925">
    <property type="entry name" value="His-Me_finger_sf"/>
</dbReference>
<proteinExistence type="predicted"/>